<dbReference type="PROSITE" id="PS50297">
    <property type="entry name" value="ANK_REP_REGION"/>
    <property type="match status" value="1"/>
</dbReference>
<name>A0AAD6HSS2_9EURO</name>
<dbReference type="PANTHER" id="PTHR24180">
    <property type="entry name" value="CYCLIN-DEPENDENT KINASE INHIBITOR 2C-RELATED"/>
    <property type="match status" value="1"/>
</dbReference>
<evidence type="ECO:0000256" key="2">
    <source>
        <dbReference type="ARBA" id="ARBA00023043"/>
    </source>
</evidence>
<evidence type="ECO:0000313" key="5">
    <source>
        <dbReference type="Proteomes" id="UP001215712"/>
    </source>
</evidence>
<accession>A0AAD6HSS2</accession>
<dbReference type="InterPro" id="IPR002110">
    <property type="entry name" value="Ankyrin_rpt"/>
</dbReference>
<evidence type="ECO:0000313" key="4">
    <source>
        <dbReference type="EMBL" id="KAJ5734138.1"/>
    </source>
</evidence>
<keyword evidence="5" id="KW-1185">Reference proteome</keyword>
<dbReference type="PANTHER" id="PTHR24180:SF45">
    <property type="entry name" value="POLY [ADP-RIBOSE] POLYMERASE TANKYRASE"/>
    <property type="match status" value="1"/>
</dbReference>
<evidence type="ECO:0000256" key="1">
    <source>
        <dbReference type="ARBA" id="ARBA00022737"/>
    </source>
</evidence>
<proteinExistence type="predicted"/>
<evidence type="ECO:0008006" key="6">
    <source>
        <dbReference type="Google" id="ProtNLM"/>
    </source>
</evidence>
<keyword evidence="2 3" id="KW-0040">ANK repeat</keyword>
<dbReference type="AlphaFoldDB" id="A0AAD6HSS2"/>
<dbReference type="InterPro" id="IPR051637">
    <property type="entry name" value="Ank_repeat_dom-contain_49"/>
</dbReference>
<dbReference type="Gene3D" id="1.25.40.20">
    <property type="entry name" value="Ankyrin repeat-containing domain"/>
    <property type="match status" value="2"/>
</dbReference>
<feature type="repeat" description="ANK" evidence="3">
    <location>
        <begin position="71"/>
        <end position="97"/>
    </location>
</feature>
<organism evidence="4 5">
    <name type="scientific">Penicillium malachiteum</name>
    <dbReference type="NCBI Taxonomy" id="1324776"/>
    <lineage>
        <taxon>Eukaryota</taxon>
        <taxon>Fungi</taxon>
        <taxon>Dikarya</taxon>
        <taxon>Ascomycota</taxon>
        <taxon>Pezizomycotina</taxon>
        <taxon>Eurotiomycetes</taxon>
        <taxon>Eurotiomycetidae</taxon>
        <taxon>Eurotiales</taxon>
        <taxon>Aspergillaceae</taxon>
        <taxon>Penicillium</taxon>
    </lineage>
</organism>
<evidence type="ECO:0000256" key="3">
    <source>
        <dbReference type="PROSITE-ProRule" id="PRU00023"/>
    </source>
</evidence>
<dbReference type="SUPFAM" id="SSF48403">
    <property type="entry name" value="Ankyrin repeat"/>
    <property type="match status" value="1"/>
</dbReference>
<dbReference type="InterPro" id="IPR036770">
    <property type="entry name" value="Ankyrin_rpt-contain_sf"/>
</dbReference>
<sequence length="499" mass="56976">MRNSGVWGQTVLMDAVLSGSKNHISTLLQNPLNLNEKNVLGQTAVHLTVLRPGTLSMILQMHADFDVTDIYGNSPLVYAAAYGCTESVILLLNAGASPLKDGHLKLLQHAVTWHHWNLVTRVLRVTKHLERRQWWWNWPWLMSPEFLRKIFDLGVDKNLIFSDGSSLLHHAMRREWIDALFDAGFDNIEQSDDEGNTALLKFADSFTIQYDLVEQLLSPHCNLNHRNNRGGTALGMACRQDFLHFVPSSHIANKELPRYLSMIVKLVVQNADNRNSDNCPCWCAPNGCPPLLQLLRHNESSVGYLWVLECIMILEEIQGSSIAQKVLLDLKRVSEFEAVGMTHVCCRGRQTETDELSDQANKILEIEKKLAESFDEKMREITINQGNTSIQESWLGILANFRMPDKSLKREKYWRTWNPAIGHSNEMISLGTRSLTRRSTSGLGVYKIVEEKDQYWELTEATAGHEIPQSALYSAWVENWYEKRKYWAARQAEALEMSS</sequence>
<protein>
    <recommendedName>
        <fullName evidence="6">Ankyrin</fullName>
    </recommendedName>
</protein>
<reference evidence="4" key="1">
    <citation type="journal article" date="2023" name="IMA Fungus">
        <title>Comparative genomic study of the Penicillium genus elucidates a diverse pangenome and 15 lateral gene transfer events.</title>
        <authorList>
            <person name="Petersen C."/>
            <person name="Sorensen T."/>
            <person name="Nielsen M.R."/>
            <person name="Sondergaard T.E."/>
            <person name="Sorensen J.L."/>
            <person name="Fitzpatrick D.A."/>
            <person name="Frisvad J.C."/>
            <person name="Nielsen K.L."/>
        </authorList>
    </citation>
    <scope>NUCLEOTIDE SEQUENCE</scope>
    <source>
        <strain evidence="4">IBT 17514</strain>
    </source>
</reference>
<reference evidence="4" key="2">
    <citation type="submission" date="2023-01" db="EMBL/GenBank/DDBJ databases">
        <authorList>
            <person name="Petersen C."/>
        </authorList>
    </citation>
    <scope>NUCLEOTIDE SEQUENCE</scope>
    <source>
        <strain evidence="4">IBT 17514</strain>
    </source>
</reference>
<keyword evidence="1" id="KW-0677">Repeat</keyword>
<dbReference type="PROSITE" id="PS50088">
    <property type="entry name" value="ANK_REPEAT"/>
    <property type="match status" value="1"/>
</dbReference>
<dbReference type="Pfam" id="PF12796">
    <property type="entry name" value="Ank_2"/>
    <property type="match status" value="1"/>
</dbReference>
<dbReference type="EMBL" id="JAQJAN010000003">
    <property type="protein sequence ID" value="KAJ5734138.1"/>
    <property type="molecule type" value="Genomic_DNA"/>
</dbReference>
<dbReference type="Proteomes" id="UP001215712">
    <property type="component" value="Unassembled WGS sequence"/>
</dbReference>
<comment type="caution">
    <text evidence="4">The sequence shown here is derived from an EMBL/GenBank/DDBJ whole genome shotgun (WGS) entry which is preliminary data.</text>
</comment>
<dbReference type="SMART" id="SM00248">
    <property type="entry name" value="ANK"/>
    <property type="match status" value="4"/>
</dbReference>
<gene>
    <name evidence="4" type="ORF">N7493_002924</name>
</gene>